<keyword evidence="4 5" id="KW-0119">Carbohydrate metabolism</keyword>
<keyword evidence="3 5" id="KW-0413">Isomerase</keyword>
<dbReference type="SUPFAM" id="SSF74650">
    <property type="entry name" value="Galactose mutarotase-like"/>
    <property type="match status" value="1"/>
</dbReference>
<comment type="pathway">
    <text evidence="1 5">Carbohydrate metabolism; hexose metabolism.</text>
</comment>
<dbReference type="EC" id="5.1.3.3" evidence="5"/>
<feature type="binding site" evidence="8">
    <location>
        <begin position="72"/>
        <end position="73"/>
    </location>
    <ligand>
        <name>beta-D-galactose</name>
        <dbReference type="ChEBI" id="CHEBI:27667"/>
    </ligand>
</feature>
<protein>
    <recommendedName>
        <fullName evidence="5">Aldose 1-epimerase</fullName>
        <ecNumber evidence="5">5.1.3.3</ecNumber>
    </recommendedName>
</protein>
<evidence type="ECO:0000256" key="1">
    <source>
        <dbReference type="ARBA" id="ARBA00005028"/>
    </source>
</evidence>
<dbReference type="GO" id="GO:0030246">
    <property type="term" value="F:carbohydrate binding"/>
    <property type="evidence" value="ECO:0007669"/>
    <property type="project" value="InterPro"/>
</dbReference>
<dbReference type="PANTHER" id="PTHR10091">
    <property type="entry name" value="ALDOSE-1-EPIMERASE"/>
    <property type="match status" value="1"/>
</dbReference>
<dbReference type="KEGG" id="palw:PSAL_020960"/>
<dbReference type="InterPro" id="IPR008183">
    <property type="entry name" value="Aldose_1/G6P_1-epimerase"/>
</dbReference>
<proteinExistence type="inferred from homology"/>
<comment type="similarity">
    <text evidence="2 5">Belongs to the aldose epimerase family.</text>
</comment>
<dbReference type="GO" id="GO:0004034">
    <property type="term" value="F:aldose 1-epimerase activity"/>
    <property type="evidence" value="ECO:0007669"/>
    <property type="project" value="UniProtKB-EC"/>
</dbReference>
<name>A0A418SLC9_9RHOB</name>
<dbReference type="InterPro" id="IPR015443">
    <property type="entry name" value="Aldose_1-epimerase"/>
</dbReference>
<dbReference type="AlphaFoldDB" id="A0A418SLC9"/>
<reference evidence="9 10" key="1">
    <citation type="submission" date="2020-08" db="EMBL/GenBank/DDBJ databases">
        <title>Genome sequence of Rhodobacteraceae bacterium Lw-13e.</title>
        <authorList>
            <person name="Poehlein A."/>
            <person name="Wolter L."/>
            <person name="Daniel R."/>
            <person name="Brinkhoff T."/>
        </authorList>
    </citation>
    <scope>NUCLEOTIDE SEQUENCE [LARGE SCALE GENOMIC DNA]</scope>
    <source>
        <strain evidence="9 10">Lw-13e</strain>
    </source>
</reference>
<dbReference type="CDD" id="cd09019">
    <property type="entry name" value="galactose_mutarotase_like"/>
    <property type="match status" value="1"/>
</dbReference>
<dbReference type="GO" id="GO:0033499">
    <property type="term" value="P:galactose catabolic process via UDP-galactose, Leloir pathway"/>
    <property type="evidence" value="ECO:0007669"/>
    <property type="project" value="TreeGrafter"/>
</dbReference>
<evidence type="ECO:0000256" key="5">
    <source>
        <dbReference type="PIRNR" id="PIRNR005096"/>
    </source>
</evidence>
<dbReference type="InterPro" id="IPR011013">
    <property type="entry name" value="Gal_mutarotase_sf_dom"/>
</dbReference>
<evidence type="ECO:0000313" key="9">
    <source>
        <dbReference type="EMBL" id="QPM90854.1"/>
    </source>
</evidence>
<dbReference type="EMBL" id="CP060436">
    <property type="protein sequence ID" value="QPM90854.1"/>
    <property type="molecule type" value="Genomic_DNA"/>
</dbReference>
<evidence type="ECO:0000256" key="7">
    <source>
        <dbReference type="PIRSR" id="PIRSR005096-2"/>
    </source>
</evidence>
<feature type="binding site" evidence="7">
    <location>
        <position position="227"/>
    </location>
    <ligand>
        <name>beta-D-galactose</name>
        <dbReference type="ChEBI" id="CHEBI:27667"/>
    </ligand>
</feature>
<dbReference type="GO" id="GO:0006006">
    <property type="term" value="P:glucose metabolic process"/>
    <property type="evidence" value="ECO:0007669"/>
    <property type="project" value="TreeGrafter"/>
</dbReference>
<dbReference type="UniPathway" id="UPA00242"/>
<accession>A0A418SLC9</accession>
<dbReference type="InterPro" id="IPR014718">
    <property type="entry name" value="GH-type_carb-bd"/>
</dbReference>
<evidence type="ECO:0000256" key="8">
    <source>
        <dbReference type="PIRSR" id="PIRSR005096-3"/>
    </source>
</evidence>
<gene>
    <name evidence="9" type="primary">galM</name>
    <name evidence="9" type="ORF">PSAL_020960</name>
</gene>
<keyword evidence="10" id="KW-1185">Reference proteome</keyword>
<dbReference type="RefSeq" id="WP_231388485.1">
    <property type="nucleotide sequence ID" value="NZ_CP060436.1"/>
</dbReference>
<dbReference type="PIRSF" id="PIRSF005096">
    <property type="entry name" value="GALM"/>
    <property type="match status" value="1"/>
</dbReference>
<evidence type="ECO:0000256" key="2">
    <source>
        <dbReference type="ARBA" id="ARBA00006206"/>
    </source>
</evidence>
<feature type="active site" description="Proton acceptor" evidence="6">
    <location>
        <position position="289"/>
    </location>
</feature>
<evidence type="ECO:0000256" key="6">
    <source>
        <dbReference type="PIRSR" id="PIRSR005096-1"/>
    </source>
</evidence>
<dbReference type="InterPro" id="IPR047215">
    <property type="entry name" value="Galactose_mutarotase-like"/>
</dbReference>
<evidence type="ECO:0000313" key="10">
    <source>
        <dbReference type="Proteomes" id="UP000283786"/>
    </source>
</evidence>
<dbReference type="Gene3D" id="2.70.98.10">
    <property type="match status" value="1"/>
</dbReference>
<feature type="binding site" evidence="8">
    <location>
        <begin position="169"/>
        <end position="171"/>
    </location>
    <ligand>
        <name>beta-D-galactose</name>
        <dbReference type="ChEBI" id="CHEBI:27667"/>
    </ligand>
</feature>
<comment type="catalytic activity">
    <reaction evidence="5">
        <text>alpha-D-glucose = beta-D-glucose</text>
        <dbReference type="Rhea" id="RHEA:10264"/>
        <dbReference type="ChEBI" id="CHEBI:15903"/>
        <dbReference type="ChEBI" id="CHEBI:17925"/>
        <dbReference type="EC" id="5.1.3.3"/>
    </reaction>
</comment>
<dbReference type="Proteomes" id="UP000283786">
    <property type="component" value="Chromosome"/>
</dbReference>
<evidence type="ECO:0000256" key="4">
    <source>
        <dbReference type="ARBA" id="ARBA00023277"/>
    </source>
</evidence>
<dbReference type="PANTHER" id="PTHR10091:SF0">
    <property type="entry name" value="GALACTOSE MUTAROTASE"/>
    <property type="match status" value="1"/>
</dbReference>
<organism evidence="9 10">
    <name type="scientific">Pseudooceanicola algae</name>
    <dbReference type="NCBI Taxonomy" id="1537215"/>
    <lineage>
        <taxon>Bacteria</taxon>
        <taxon>Pseudomonadati</taxon>
        <taxon>Pseudomonadota</taxon>
        <taxon>Alphaproteobacteria</taxon>
        <taxon>Rhodobacterales</taxon>
        <taxon>Paracoccaceae</taxon>
        <taxon>Pseudooceanicola</taxon>
    </lineage>
</organism>
<dbReference type="Pfam" id="PF01263">
    <property type="entry name" value="Aldose_epim"/>
    <property type="match status" value="1"/>
</dbReference>
<feature type="active site" description="Proton donor" evidence="6">
    <location>
        <position position="169"/>
    </location>
</feature>
<evidence type="ECO:0000256" key="3">
    <source>
        <dbReference type="ARBA" id="ARBA00023235"/>
    </source>
</evidence>
<sequence length="324" mass="34478">MTTFGTLPGGEAVRTVTIAGDGLRADLMTFGASLIDLRLDGVPHPLVLGSPRLQDYLGPLRYFGATVGRYANRIAGGCFSIDGTTWQLDRNEAGRTTLHGGSRGMGGANWHLTEARADMARFALTQPDGHMGFPGALEASCTYRIANAVLEITMEATCTAACPISLANHAYFNLDGSADARDHTLKIAAQRYTPVDAQQIPTGDLIPVAGTPFDFRAERPIGTAGYDHNFCLDGSGLRPVATLRGRNGVFMQLETDAPGLQVYDLAHLSAGTQGHTGMTYGPHAGIAMETQEWPDAMNQPAFPDPVKPAGAAYCNTTRLSFFAE</sequence>